<feature type="region of interest" description="Disordered" evidence="1">
    <location>
        <begin position="296"/>
        <end position="333"/>
    </location>
</feature>
<organism evidence="3 4">
    <name type="scientific">Microbacterium immunditiarum</name>
    <dbReference type="NCBI Taxonomy" id="337480"/>
    <lineage>
        <taxon>Bacteria</taxon>
        <taxon>Bacillati</taxon>
        <taxon>Actinomycetota</taxon>
        <taxon>Actinomycetes</taxon>
        <taxon>Micrococcales</taxon>
        <taxon>Microbacteriaceae</taxon>
        <taxon>Microbacterium</taxon>
    </lineage>
</organism>
<dbReference type="Proteomes" id="UP000576969">
    <property type="component" value="Unassembled WGS sequence"/>
</dbReference>
<feature type="compositionally biased region" description="Basic and acidic residues" evidence="1">
    <location>
        <begin position="324"/>
        <end position="333"/>
    </location>
</feature>
<dbReference type="EMBL" id="JACCBV010000001">
    <property type="protein sequence ID" value="NYE21297.1"/>
    <property type="molecule type" value="Genomic_DNA"/>
</dbReference>
<proteinExistence type="predicted"/>
<reference evidence="3 4" key="1">
    <citation type="submission" date="2020-07" db="EMBL/GenBank/DDBJ databases">
        <title>Sequencing the genomes of 1000 actinobacteria strains.</title>
        <authorList>
            <person name="Klenk H.-P."/>
        </authorList>
    </citation>
    <scope>NUCLEOTIDE SEQUENCE [LARGE SCALE GENOMIC DNA]</scope>
    <source>
        <strain evidence="3 4">DSM 24662</strain>
    </source>
</reference>
<keyword evidence="4" id="KW-1185">Reference proteome</keyword>
<feature type="transmembrane region" description="Helical" evidence="2">
    <location>
        <begin position="110"/>
        <end position="131"/>
    </location>
</feature>
<feature type="transmembrane region" description="Helical" evidence="2">
    <location>
        <begin position="143"/>
        <end position="162"/>
    </location>
</feature>
<feature type="transmembrane region" description="Helical" evidence="2">
    <location>
        <begin position="69"/>
        <end position="89"/>
    </location>
</feature>
<evidence type="ECO:0000256" key="1">
    <source>
        <dbReference type="SAM" id="MobiDB-lite"/>
    </source>
</evidence>
<sequence>MNLLPTILSAVRFPVGRARGIGDYTGVPVPPIVIAAAILLLGIGLSASTTADPLWWHLHFSRLGMFDDVSGYTFNATLTAVGGVIALGAQPLRTQLRLAVELGVVSRPNATTILPAAVAGLGISMSAAGMIPLSVSEFLHERGANGMLISFAVVLGSSRWLLKGVAVRIRRIADASAAILAGGVVAMVVGIINLAALEAIMFTLVLVSIYSLSRSLDGCLLRHVTGSSVDSEVADAAPQQERVEPRRAFVELRPDRSGDAGRVAASCVARRSSLALAEMPVWTPRRRRRARVLTVCARAPSAPPRPAAGPGPATSRSLARPRTRRTDPGRRPR</sequence>
<accession>A0A7Y9GRR5</accession>
<evidence type="ECO:0000313" key="3">
    <source>
        <dbReference type="EMBL" id="NYE21297.1"/>
    </source>
</evidence>
<protein>
    <submittedName>
        <fullName evidence="3">Uncharacterized protein</fullName>
    </submittedName>
</protein>
<keyword evidence="2" id="KW-0472">Membrane</keyword>
<evidence type="ECO:0000256" key="2">
    <source>
        <dbReference type="SAM" id="Phobius"/>
    </source>
</evidence>
<evidence type="ECO:0000313" key="4">
    <source>
        <dbReference type="Proteomes" id="UP000576969"/>
    </source>
</evidence>
<feature type="transmembrane region" description="Helical" evidence="2">
    <location>
        <begin position="183"/>
        <end position="212"/>
    </location>
</feature>
<keyword evidence="2" id="KW-0812">Transmembrane</keyword>
<name>A0A7Y9GRR5_9MICO</name>
<dbReference type="AlphaFoldDB" id="A0A7Y9GRR5"/>
<keyword evidence="2" id="KW-1133">Transmembrane helix</keyword>
<gene>
    <name evidence="3" type="ORF">BJ991_003325</name>
</gene>
<feature type="transmembrane region" description="Helical" evidence="2">
    <location>
        <begin position="27"/>
        <end position="49"/>
    </location>
</feature>
<comment type="caution">
    <text evidence="3">The sequence shown here is derived from an EMBL/GenBank/DDBJ whole genome shotgun (WGS) entry which is preliminary data.</text>
</comment>